<keyword evidence="3" id="KW-1185">Reference proteome</keyword>
<dbReference type="Proteomes" id="UP000239297">
    <property type="component" value="Unassembled WGS sequence"/>
</dbReference>
<dbReference type="NCBIfam" id="TIGR01549">
    <property type="entry name" value="HAD-SF-IA-v1"/>
    <property type="match status" value="1"/>
</dbReference>
<dbReference type="Gene3D" id="3.40.50.1000">
    <property type="entry name" value="HAD superfamily/HAD-like"/>
    <property type="match status" value="1"/>
</dbReference>
<reference evidence="2 3" key="1">
    <citation type="journal article" date="2014" name="Int. J. Syst. Evol. Microbiol.">
        <title>Arthrobacter pityocampae sp. nov., isolated from Thaumetopoea pityocampa (Lep., Thaumetopoeidae).</title>
        <authorList>
            <person name="Ince I.A."/>
            <person name="Demirbag Z."/>
            <person name="Kati H."/>
        </authorList>
    </citation>
    <scope>NUCLEOTIDE SEQUENCE [LARGE SCALE GENOMIC DNA]</scope>
    <source>
        <strain evidence="2 3">Tp2</strain>
    </source>
</reference>
<dbReference type="InterPro" id="IPR036412">
    <property type="entry name" value="HAD-like_sf"/>
</dbReference>
<dbReference type="OrthoDB" id="5504491at2"/>
<feature type="region of interest" description="Disordered" evidence="1">
    <location>
        <begin position="246"/>
        <end position="271"/>
    </location>
</feature>
<dbReference type="InterPro" id="IPR006439">
    <property type="entry name" value="HAD-SF_hydro_IA"/>
</dbReference>
<comment type="caution">
    <text evidence="2">The sequence shown here is derived from an EMBL/GenBank/DDBJ whole genome shotgun (WGS) entry which is preliminary data.</text>
</comment>
<evidence type="ECO:0000313" key="3">
    <source>
        <dbReference type="Proteomes" id="UP000239297"/>
    </source>
</evidence>
<organism evidence="2 3">
    <name type="scientific">Arthrobacter pityocampae</name>
    <dbReference type="NCBI Taxonomy" id="547334"/>
    <lineage>
        <taxon>Bacteria</taxon>
        <taxon>Bacillati</taxon>
        <taxon>Actinomycetota</taxon>
        <taxon>Actinomycetes</taxon>
        <taxon>Micrococcales</taxon>
        <taxon>Micrococcaceae</taxon>
        <taxon>Arthrobacter</taxon>
    </lineage>
</organism>
<proteinExistence type="predicted"/>
<dbReference type="GO" id="GO:0008967">
    <property type="term" value="F:phosphoglycolate phosphatase activity"/>
    <property type="evidence" value="ECO:0007669"/>
    <property type="project" value="TreeGrafter"/>
</dbReference>
<dbReference type="GO" id="GO:0006281">
    <property type="term" value="P:DNA repair"/>
    <property type="evidence" value="ECO:0007669"/>
    <property type="project" value="TreeGrafter"/>
</dbReference>
<gene>
    <name evidence="2" type="ORF">C4K88_14115</name>
</gene>
<dbReference type="GO" id="GO:0005829">
    <property type="term" value="C:cytosol"/>
    <property type="evidence" value="ECO:0007669"/>
    <property type="project" value="TreeGrafter"/>
</dbReference>
<dbReference type="PANTHER" id="PTHR43434">
    <property type="entry name" value="PHOSPHOGLYCOLATE PHOSPHATASE"/>
    <property type="match status" value="1"/>
</dbReference>
<dbReference type="PANTHER" id="PTHR43434:SF19">
    <property type="entry name" value="PHOSPHONOACETALDEHYDE HYDROLASE"/>
    <property type="match status" value="1"/>
</dbReference>
<sequence length="271" mass="28093">MTQDRSFTLAVLDMAGTTVDEGGLLDEALARALAAHGIQEGTGAFDAMAAYVRQEMGTSKELVFRRLFPDGDAAARVNRTFEAAYDDLLARFGVRPVAGAEEAILGLREAGLKICLATGFGRHTQNMILESLGWMGLADLSLCPSDAGRGRPYPDIILTAVLALDIEDVRSVLVAGDTTSDITAGRRAGAGAVVGVLTGAHPEPALRLAGADVVLPSVCHLPGWLASAPVVVRLGRAPTVASARDVPVDDLPSADSPPTGILDDGGVAQRT</sequence>
<dbReference type="Pfam" id="PF00702">
    <property type="entry name" value="Hydrolase"/>
    <property type="match status" value="1"/>
</dbReference>
<dbReference type="RefSeq" id="WP_104122284.1">
    <property type="nucleotide sequence ID" value="NZ_PRKW01000006.1"/>
</dbReference>
<dbReference type="SUPFAM" id="SSF56784">
    <property type="entry name" value="HAD-like"/>
    <property type="match status" value="1"/>
</dbReference>
<dbReference type="InterPro" id="IPR023214">
    <property type="entry name" value="HAD_sf"/>
</dbReference>
<accession>A0A2S5IUA4</accession>
<evidence type="ECO:0000256" key="1">
    <source>
        <dbReference type="SAM" id="MobiDB-lite"/>
    </source>
</evidence>
<dbReference type="InterPro" id="IPR050155">
    <property type="entry name" value="HAD-like_hydrolase_sf"/>
</dbReference>
<evidence type="ECO:0000313" key="2">
    <source>
        <dbReference type="EMBL" id="PPB48117.1"/>
    </source>
</evidence>
<dbReference type="SFLD" id="SFLDG01129">
    <property type="entry name" value="C1.5:_HAD__Beta-PGM__Phosphata"/>
    <property type="match status" value="1"/>
</dbReference>
<dbReference type="SFLD" id="SFLDS00003">
    <property type="entry name" value="Haloacid_Dehalogenase"/>
    <property type="match status" value="1"/>
</dbReference>
<dbReference type="AlphaFoldDB" id="A0A2S5IUA4"/>
<name>A0A2S5IUA4_9MICC</name>
<dbReference type="EMBL" id="PRKW01000006">
    <property type="protein sequence ID" value="PPB48117.1"/>
    <property type="molecule type" value="Genomic_DNA"/>
</dbReference>
<protein>
    <submittedName>
        <fullName evidence="2">Haloacid dehalogenase</fullName>
    </submittedName>
</protein>